<evidence type="ECO:0000256" key="7">
    <source>
        <dbReference type="ARBA" id="ARBA00022801"/>
    </source>
</evidence>
<feature type="transmembrane region" description="Helical" evidence="12">
    <location>
        <begin position="136"/>
        <end position="158"/>
    </location>
</feature>
<feature type="transmembrane region" description="Helical" evidence="12">
    <location>
        <begin position="73"/>
        <end position="91"/>
    </location>
</feature>
<keyword evidence="6" id="KW-0479">Metal-binding</keyword>
<dbReference type="GO" id="GO:0046872">
    <property type="term" value="F:metal ion binding"/>
    <property type="evidence" value="ECO:0007669"/>
    <property type="project" value="UniProtKB-KW"/>
</dbReference>
<comment type="cofactor">
    <cofactor evidence="1">
        <name>Zn(2+)</name>
        <dbReference type="ChEBI" id="CHEBI:29105"/>
    </cofactor>
</comment>
<feature type="transmembrane region" description="Helical" evidence="12">
    <location>
        <begin position="97"/>
        <end position="115"/>
    </location>
</feature>
<keyword evidence="9 12" id="KW-1133">Transmembrane helix</keyword>
<dbReference type="GO" id="GO:0008237">
    <property type="term" value="F:metallopeptidase activity"/>
    <property type="evidence" value="ECO:0007669"/>
    <property type="project" value="UniProtKB-KW"/>
</dbReference>
<evidence type="ECO:0000256" key="6">
    <source>
        <dbReference type="ARBA" id="ARBA00022723"/>
    </source>
</evidence>
<reference evidence="14" key="2">
    <citation type="journal article" date="2021" name="PeerJ">
        <title>Extensive microbial diversity within the chicken gut microbiome revealed by metagenomics and culture.</title>
        <authorList>
            <person name="Gilroy R."/>
            <person name="Ravi A."/>
            <person name="Getino M."/>
            <person name="Pursley I."/>
            <person name="Horton D.L."/>
            <person name="Alikhan N.F."/>
            <person name="Baker D."/>
            <person name="Gharbi K."/>
            <person name="Hall N."/>
            <person name="Watson M."/>
            <person name="Adriaenssens E.M."/>
            <person name="Foster-Nyarko E."/>
            <person name="Jarju S."/>
            <person name="Secka A."/>
            <person name="Antonio M."/>
            <person name="Oren A."/>
            <person name="Chaudhuri R.R."/>
            <person name="La Ragione R."/>
            <person name="Hildebrand F."/>
            <person name="Pallen M.J."/>
        </authorList>
    </citation>
    <scope>NUCLEOTIDE SEQUENCE</scope>
    <source>
        <strain evidence="14">ChiBcec15-4380</strain>
    </source>
</reference>
<evidence type="ECO:0000256" key="1">
    <source>
        <dbReference type="ARBA" id="ARBA00001947"/>
    </source>
</evidence>
<dbReference type="Pfam" id="PF02163">
    <property type="entry name" value="Peptidase_M50"/>
    <property type="match status" value="1"/>
</dbReference>
<evidence type="ECO:0000313" key="15">
    <source>
        <dbReference type="Proteomes" id="UP000824239"/>
    </source>
</evidence>
<dbReference type="EMBL" id="DVHE01000056">
    <property type="protein sequence ID" value="HIR51060.1"/>
    <property type="molecule type" value="Genomic_DNA"/>
</dbReference>
<dbReference type="GO" id="GO:0016020">
    <property type="term" value="C:membrane"/>
    <property type="evidence" value="ECO:0007669"/>
    <property type="project" value="UniProtKB-SubCell"/>
</dbReference>
<evidence type="ECO:0000256" key="10">
    <source>
        <dbReference type="ARBA" id="ARBA00023049"/>
    </source>
</evidence>
<accession>A0A9D1DI52</accession>
<protein>
    <recommendedName>
        <fullName evidence="13">Peptidase M50 domain-containing protein</fullName>
    </recommendedName>
</protein>
<keyword evidence="5 12" id="KW-0812">Transmembrane</keyword>
<proteinExistence type="inferred from homology"/>
<evidence type="ECO:0000256" key="11">
    <source>
        <dbReference type="ARBA" id="ARBA00023136"/>
    </source>
</evidence>
<keyword evidence="7" id="KW-0378">Hydrolase</keyword>
<dbReference type="Proteomes" id="UP000824239">
    <property type="component" value="Unassembled WGS sequence"/>
</dbReference>
<evidence type="ECO:0000259" key="13">
    <source>
        <dbReference type="Pfam" id="PF02163"/>
    </source>
</evidence>
<keyword evidence="4" id="KW-0645">Protease</keyword>
<organism evidence="14 15">
    <name type="scientific">Candidatus Avoscillospira avicola</name>
    <dbReference type="NCBI Taxonomy" id="2840706"/>
    <lineage>
        <taxon>Bacteria</taxon>
        <taxon>Bacillati</taxon>
        <taxon>Bacillota</taxon>
        <taxon>Clostridia</taxon>
        <taxon>Eubacteriales</taxon>
        <taxon>Oscillospiraceae</taxon>
        <taxon>Oscillospiraceae incertae sedis</taxon>
        <taxon>Candidatus Avoscillospira</taxon>
    </lineage>
</organism>
<evidence type="ECO:0000256" key="9">
    <source>
        <dbReference type="ARBA" id="ARBA00022989"/>
    </source>
</evidence>
<sequence>MRRLSVTPGFVASACLLAWYQWEICLWFLLALAIHEAGHLLALALTRVSVQRITLAAGGAKIQTAEMTYRQEWICAAAGPAASIVFAGLLLRLCPTFSLISLGLAAINLLPLYPMDGGRALRAILLRRLPPDQVNAILRLCVWVTCSTLMLGACWLTAQYQAGLWPIFLALVLLCRAGEAAEVL</sequence>
<evidence type="ECO:0000256" key="4">
    <source>
        <dbReference type="ARBA" id="ARBA00022670"/>
    </source>
</evidence>
<dbReference type="PANTHER" id="PTHR39188">
    <property type="entry name" value="MEMBRANE-ASSOCIATED ZINC METALLOPROTEASE M50B"/>
    <property type="match status" value="1"/>
</dbReference>
<keyword evidence="11 12" id="KW-0472">Membrane</keyword>
<evidence type="ECO:0000256" key="3">
    <source>
        <dbReference type="ARBA" id="ARBA00007931"/>
    </source>
</evidence>
<dbReference type="PANTHER" id="PTHR39188:SF3">
    <property type="entry name" value="STAGE IV SPORULATION PROTEIN FB"/>
    <property type="match status" value="1"/>
</dbReference>
<dbReference type="GO" id="GO:0006508">
    <property type="term" value="P:proteolysis"/>
    <property type="evidence" value="ECO:0007669"/>
    <property type="project" value="UniProtKB-KW"/>
</dbReference>
<gene>
    <name evidence="14" type="ORF">IAA53_07220</name>
</gene>
<evidence type="ECO:0000256" key="2">
    <source>
        <dbReference type="ARBA" id="ARBA00004141"/>
    </source>
</evidence>
<evidence type="ECO:0000256" key="5">
    <source>
        <dbReference type="ARBA" id="ARBA00022692"/>
    </source>
</evidence>
<dbReference type="PROSITE" id="PS51257">
    <property type="entry name" value="PROKAR_LIPOPROTEIN"/>
    <property type="match status" value="1"/>
</dbReference>
<dbReference type="InterPro" id="IPR008915">
    <property type="entry name" value="Peptidase_M50"/>
</dbReference>
<comment type="similarity">
    <text evidence="3">Belongs to the peptidase M50B family.</text>
</comment>
<feature type="domain" description="Peptidase M50" evidence="13">
    <location>
        <begin position="96"/>
        <end position="141"/>
    </location>
</feature>
<reference evidence="14" key="1">
    <citation type="submission" date="2020-10" db="EMBL/GenBank/DDBJ databases">
        <authorList>
            <person name="Gilroy R."/>
        </authorList>
    </citation>
    <scope>NUCLEOTIDE SEQUENCE</scope>
    <source>
        <strain evidence="14">ChiBcec15-4380</strain>
    </source>
</reference>
<name>A0A9D1DI52_9FIRM</name>
<evidence type="ECO:0000256" key="12">
    <source>
        <dbReference type="SAM" id="Phobius"/>
    </source>
</evidence>
<evidence type="ECO:0000256" key="8">
    <source>
        <dbReference type="ARBA" id="ARBA00022833"/>
    </source>
</evidence>
<comment type="caution">
    <text evidence="14">The sequence shown here is derived from an EMBL/GenBank/DDBJ whole genome shotgun (WGS) entry which is preliminary data.</text>
</comment>
<keyword evidence="10" id="KW-0482">Metalloprotease</keyword>
<keyword evidence="8" id="KW-0862">Zinc</keyword>
<evidence type="ECO:0000313" key="14">
    <source>
        <dbReference type="EMBL" id="HIR51060.1"/>
    </source>
</evidence>
<comment type="subcellular location">
    <subcellularLocation>
        <location evidence="2">Membrane</location>
        <topology evidence="2">Multi-pass membrane protein</topology>
    </subcellularLocation>
</comment>
<dbReference type="AlphaFoldDB" id="A0A9D1DI52"/>